<sequence length="153" mass="16711">MPGKTALVFIPAPGVGRIVSAIELAKVLIPRYDQLFVTVLVMKTPNSPSLDSLIESVSTSVTAIRFIYLPQLEFSLLRLLDAGFLALMESKRSVMPVRIVDNSDCVNCACMVSFQANCSLRLCLTSFAGTGNVHCRNNKAADGSHGLRFLHFY</sequence>
<dbReference type="EMBL" id="JAMYWD010000009">
    <property type="protein sequence ID" value="KAJ4962090.1"/>
    <property type="molecule type" value="Genomic_DNA"/>
</dbReference>
<protein>
    <submittedName>
        <fullName evidence="1">Uncharacterized protein</fullName>
    </submittedName>
</protein>
<proteinExistence type="predicted"/>
<dbReference type="AlphaFoldDB" id="A0A9Q0K4X0"/>
<evidence type="ECO:0000313" key="1">
    <source>
        <dbReference type="EMBL" id="KAJ4962090.1"/>
    </source>
</evidence>
<dbReference type="Gene3D" id="3.40.50.2000">
    <property type="entry name" value="Glycogen Phosphorylase B"/>
    <property type="match status" value="1"/>
</dbReference>
<name>A0A9Q0K4X0_9MAGN</name>
<evidence type="ECO:0000313" key="2">
    <source>
        <dbReference type="Proteomes" id="UP001141806"/>
    </source>
</evidence>
<dbReference type="Proteomes" id="UP001141806">
    <property type="component" value="Unassembled WGS sequence"/>
</dbReference>
<keyword evidence="2" id="KW-1185">Reference proteome</keyword>
<reference evidence="1" key="1">
    <citation type="journal article" date="2023" name="Plant J.">
        <title>The genome of the king protea, Protea cynaroides.</title>
        <authorList>
            <person name="Chang J."/>
            <person name="Duong T.A."/>
            <person name="Schoeman C."/>
            <person name="Ma X."/>
            <person name="Roodt D."/>
            <person name="Barker N."/>
            <person name="Li Z."/>
            <person name="Van de Peer Y."/>
            <person name="Mizrachi E."/>
        </authorList>
    </citation>
    <scope>NUCLEOTIDE SEQUENCE</scope>
    <source>
        <tissue evidence="1">Young leaves</tissue>
    </source>
</reference>
<dbReference type="OrthoDB" id="5835829at2759"/>
<organism evidence="1 2">
    <name type="scientific">Protea cynaroides</name>
    <dbReference type="NCBI Taxonomy" id="273540"/>
    <lineage>
        <taxon>Eukaryota</taxon>
        <taxon>Viridiplantae</taxon>
        <taxon>Streptophyta</taxon>
        <taxon>Embryophyta</taxon>
        <taxon>Tracheophyta</taxon>
        <taxon>Spermatophyta</taxon>
        <taxon>Magnoliopsida</taxon>
        <taxon>Proteales</taxon>
        <taxon>Proteaceae</taxon>
        <taxon>Protea</taxon>
    </lineage>
</organism>
<dbReference type="SUPFAM" id="SSF53756">
    <property type="entry name" value="UDP-Glycosyltransferase/glycogen phosphorylase"/>
    <property type="match status" value="1"/>
</dbReference>
<gene>
    <name evidence="1" type="ORF">NE237_022000</name>
</gene>
<accession>A0A9Q0K4X0</accession>
<comment type="caution">
    <text evidence="1">The sequence shown here is derived from an EMBL/GenBank/DDBJ whole genome shotgun (WGS) entry which is preliminary data.</text>
</comment>